<dbReference type="InterPro" id="IPR017945">
    <property type="entry name" value="DHBP_synth_RibB-like_a/b_dom"/>
</dbReference>
<evidence type="ECO:0000256" key="9">
    <source>
        <dbReference type="PROSITE-ProRule" id="PRU00520"/>
    </source>
</evidence>
<dbReference type="Pfam" id="PF22521">
    <property type="entry name" value="HypF_C_2"/>
    <property type="match status" value="1"/>
</dbReference>
<dbReference type="Pfam" id="PF01300">
    <property type="entry name" value="Sua5_yciO_yrdC"/>
    <property type="match status" value="1"/>
</dbReference>
<dbReference type="EMBL" id="JADEYS010000007">
    <property type="protein sequence ID" value="MBE9397349.1"/>
    <property type="molecule type" value="Genomic_DNA"/>
</dbReference>
<dbReference type="Gene3D" id="3.30.420.40">
    <property type="match status" value="1"/>
</dbReference>
<dbReference type="UniPathway" id="UPA00335"/>
<proteinExistence type="inferred from homology"/>
<comment type="caution">
    <text evidence="12">The sequence shown here is derived from an EMBL/GenBank/DDBJ whole genome shotgun (WGS) entry which is preliminary data.</text>
</comment>
<dbReference type="InterPro" id="IPR041440">
    <property type="entry name" value="HypF_C"/>
</dbReference>
<dbReference type="PANTHER" id="PTHR42959">
    <property type="entry name" value="CARBAMOYLTRANSFERASE"/>
    <property type="match status" value="1"/>
</dbReference>
<dbReference type="Pfam" id="PF17788">
    <property type="entry name" value="HypF_C"/>
    <property type="match status" value="1"/>
</dbReference>
<dbReference type="PANTHER" id="PTHR42959:SF1">
    <property type="entry name" value="CARBAMOYLTRANSFERASE HYPF"/>
    <property type="match status" value="1"/>
</dbReference>
<evidence type="ECO:0000256" key="7">
    <source>
        <dbReference type="ARBA" id="ARBA00048220"/>
    </source>
</evidence>
<dbReference type="Gene3D" id="3.30.110.120">
    <property type="match status" value="1"/>
</dbReference>
<dbReference type="PROSITE" id="PS51163">
    <property type="entry name" value="YRDC"/>
    <property type="match status" value="1"/>
</dbReference>
<evidence type="ECO:0000256" key="5">
    <source>
        <dbReference type="ARBA" id="ARBA00022771"/>
    </source>
</evidence>
<reference evidence="12" key="1">
    <citation type="submission" date="2020-10" db="EMBL/GenBank/DDBJ databases">
        <title>Bacterium isolated from coastal waters sediment.</title>
        <authorList>
            <person name="Chen R.-J."/>
            <person name="Lu D.-C."/>
            <person name="Zhu K.-L."/>
            <person name="Du Z.-J."/>
        </authorList>
    </citation>
    <scope>NUCLEOTIDE SEQUENCE</scope>
    <source>
        <strain evidence="12">N1Y112</strain>
    </source>
</reference>
<feature type="active site" evidence="9">
    <location>
        <position position="22"/>
    </location>
</feature>
<dbReference type="Gene3D" id="3.30.420.360">
    <property type="match status" value="1"/>
</dbReference>
<organism evidence="12 13">
    <name type="scientific">Pontibacterium sinense</name>
    <dbReference type="NCBI Taxonomy" id="2781979"/>
    <lineage>
        <taxon>Bacteria</taxon>
        <taxon>Pseudomonadati</taxon>
        <taxon>Pseudomonadota</taxon>
        <taxon>Gammaproteobacteria</taxon>
        <taxon>Oceanospirillales</taxon>
        <taxon>Oceanospirillaceae</taxon>
        <taxon>Pontibacterium</taxon>
    </lineage>
</organism>
<dbReference type="GO" id="GO:0008270">
    <property type="term" value="F:zinc ion binding"/>
    <property type="evidence" value="ECO:0007669"/>
    <property type="project" value="UniProtKB-KW"/>
</dbReference>
<keyword evidence="5" id="KW-0863">Zinc-finger</keyword>
<dbReference type="GO" id="GO:0003998">
    <property type="term" value="F:acylphosphatase activity"/>
    <property type="evidence" value="ECO:0007669"/>
    <property type="project" value="UniProtKB-EC"/>
</dbReference>
<dbReference type="AlphaFoldDB" id="A0A8J7JZ70"/>
<comment type="catalytic activity">
    <reaction evidence="9">
        <text>an acyl phosphate + H2O = a carboxylate + phosphate + H(+)</text>
        <dbReference type="Rhea" id="RHEA:14965"/>
        <dbReference type="ChEBI" id="CHEBI:15377"/>
        <dbReference type="ChEBI" id="CHEBI:15378"/>
        <dbReference type="ChEBI" id="CHEBI:29067"/>
        <dbReference type="ChEBI" id="CHEBI:43474"/>
        <dbReference type="ChEBI" id="CHEBI:59918"/>
        <dbReference type="EC" id="3.6.1.7"/>
    </reaction>
</comment>
<accession>A0A8J7JZ70</accession>
<dbReference type="GO" id="GO:0003725">
    <property type="term" value="F:double-stranded RNA binding"/>
    <property type="evidence" value="ECO:0007669"/>
    <property type="project" value="InterPro"/>
</dbReference>
<evidence type="ECO:0000256" key="4">
    <source>
        <dbReference type="ARBA" id="ARBA00022723"/>
    </source>
</evidence>
<sequence>MKTQHNGVRLSIHGLVQGVGFRPFVWRLAQQLKLNGCVYNDASGVKVELLADAQQRALFIDRLYAELPPLARIDGVDSRSADLPDFCGFEIVQTQQGAVSTGCAPDAATCPQCRQELFDPGNRRFRYPFINCTHCGPRLSIIRQIPYDRASTTMAQFEQCPQCLVEYQNPADRRFHAQPNACATCGPQAWLEDHTGTQITTDDPFHTLARALNDGKIIAIKGLGGFHLACDASNPVAVTELRRRKHRPDKAFALMGRDLEVIGQYAAVDDTAAELLQSCDAPVVLMDAVTTNCPRLADTVAPGQYQLGFMLPYTPVHLLLMETQSQPLVMTSGNRAGAPQAMSNEDAREQLNEIADLFLMHDRPIQNRVDDSVVRQIDGHSHCLRRARGYAPTSLALPAGFESAADLVALGAELKNTLCLLQSGRAIVTQHLGDLEDARTYEQYQRTLSLYQNLYQHQTSLYACDLHPEYLSSKLGEQIEEQGNHLIKVQHHHAHLAACLGENGYPLEGDAVLGICLDGTGFGLDDTLWGGEFLLGGYQRIERVAHLRPFPLVGGVQAIREPWRCLYAQVKQAQPEITHDQLVAIFPMLVDKPCATLDKMIEKRLNCPITSSAGRLFDAVAAALGCHAERISYEGQAAIELETLARQGNPDSIPYSLTLDRSANQIDPASFWLQLLQDLNEGTRTCADMAYAFHKGFANAVVGQVLNLREQHTFSAVALSGGVMQNGLLFSDLHQQLTAAGLEVMTHQRLPSNDGGIAFGQALVAAAQQGTQVR</sequence>
<dbReference type="PROSITE" id="PS51160">
    <property type="entry name" value="ACYLPHOSPHATASE_3"/>
    <property type="match status" value="1"/>
</dbReference>
<dbReference type="GO" id="GO:0016743">
    <property type="term" value="F:carboxyl- or carbamoyltransferase activity"/>
    <property type="evidence" value="ECO:0007669"/>
    <property type="project" value="UniProtKB-UniRule"/>
</dbReference>
<dbReference type="SUPFAM" id="SSF54975">
    <property type="entry name" value="Acylphosphatase/BLUF domain-like"/>
    <property type="match status" value="1"/>
</dbReference>
<dbReference type="PIRSF" id="PIRSF006256">
    <property type="entry name" value="CMPcnvr_hdrg_mat"/>
    <property type="match status" value="1"/>
</dbReference>
<dbReference type="RefSeq" id="WP_193952900.1">
    <property type="nucleotide sequence ID" value="NZ_JADEYS010000007.1"/>
</dbReference>
<dbReference type="InterPro" id="IPR006070">
    <property type="entry name" value="Sua5-like_dom"/>
</dbReference>
<evidence type="ECO:0000256" key="1">
    <source>
        <dbReference type="ARBA" id="ARBA00004711"/>
    </source>
</evidence>
<evidence type="ECO:0000256" key="6">
    <source>
        <dbReference type="ARBA" id="ARBA00022833"/>
    </source>
</evidence>
<gene>
    <name evidence="12" type="primary">hypF</name>
    <name evidence="12" type="ORF">IOQ59_08760</name>
</gene>
<keyword evidence="4" id="KW-0479">Metal-binding</keyword>
<dbReference type="InterPro" id="IPR001792">
    <property type="entry name" value="Acylphosphatase-like_dom"/>
</dbReference>
<dbReference type="InterPro" id="IPR017968">
    <property type="entry name" value="Acylphosphatase_CS"/>
</dbReference>
<protein>
    <recommendedName>
        <fullName evidence="8">Carbamoyltransferase HypF</fullName>
        <ecNumber evidence="8">6.2.-.-</ecNumber>
    </recommendedName>
</protein>
<evidence type="ECO:0000313" key="12">
    <source>
        <dbReference type="EMBL" id="MBE9397349.1"/>
    </source>
</evidence>
<dbReference type="Pfam" id="PF00708">
    <property type="entry name" value="Acylphosphatase"/>
    <property type="match status" value="1"/>
</dbReference>
<dbReference type="EC" id="6.2.-.-" evidence="8"/>
<comment type="function">
    <text evidence="8">Involved in the maturation of [NiFe] hydrogenases. Along with HypE, it catalyzes the synthesis of the CN ligands of the active site iron of [NiFe]-hydrogenases. HypF functions as a carbamoyl transferase using carbamoylphosphate as a substrate and transferring the carboxamido moiety in an ATP-dependent reaction to the thiolate of the C-terminal cysteine of HypE yielding a protein-S-carboxamide.</text>
</comment>
<dbReference type="InterPro" id="IPR036046">
    <property type="entry name" value="Acylphosphatase-like_dom_sf"/>
</dbReference>
<feature type="domain" description="YrdC-like" evidence="11">
    <location>
        <begin position="202"/>
        <end position="389"/>
    </location>
</feature>
<evidence type="ECO:0000256" key="2">
    <source>
        <dbReference type="ARBA" id="ARBA00008097"/>
    </source>
</evidence>
<comment type="pathway">
    <text evidence="1 8">Protein modification; [NiFe] hydrogenase maturation.</text>
</comment>
<comment type="catalytic activity">
    <reaction evidence="7 8">
        <text>C-terminal L-cysteinyl-[HypE protein] + carbamoyl phosphate + ATP + H2O = C-terminal S-carboxamide-L-cysteinyl-[HypE protein] + AMP + phosphate + diphosphate + H(+)</text>
        <dbReference type="Rhea" id="RHEA:55636"/>
        <dbReference type="Rhea" id="RHEA-COMP:14247"/>
        <dbReference type="Rhea" id="RHEA-COMP:14392"/>
        <dbReference type="ChEBI" id="CHEBI:15377"/>
        <dbReference type="ChEBI" id="CHEBI:15378"/>
        <dbReference type="ChEBI" id="CHEBI:30616"/>
        <dbReference type="ChEBI" id="CHEBI:33019"/>
        <dbReference type="ChEBI" id="CHEBI:43474"/>
        <dbReference type="ChEBI" id="CHEBI:58228"/>
        <dbReference type="ChEBI" id="CHEBI:76913"/>
        <dbReference type="ChEBI" id="CHEBI:139126"/>
        <dbReference type="ChEBI" id="CHEBI:456215"/>
    </reaction>
</comment>
<dbReference type="Gene3D" id="3.90.870.50">
    <property type="match status" value="1"/>
</dbReference>
<dbReference type="InterPro" id="IPR004421">
    <property type="entry name" value="Carbamoyltransferase_HypF"/>
</dbReference>
<dbReference type="InterPro" id="IPR051060">
    <property type="entry name" value="Carbamoyltrans_HypF-like"/>
</dbReference>
<keyword evidence="6" id="KW-0862">Zinc</keyword>
<evidence type="ECO:0000259" key="10">
    <source>
        <dbReference type="PROSITE" id="PS51160"/>
    </source>
</evidence>
<dbReference type="InterPro" id="IPR055128">
    <property type="entry name" value="HypF_C_2"/>
</dbReference>
<keyword evidence="3" id="KW-0436">Ligase</keyword>
<evidence type="ECO:0000256" key="3">
    <source>
        <dbReference type="ARBA" id="ARBA00022598"/>
    </source>
</evidence>
<dbReference type="Proteomes" id="UP000640333">
    <property type="component" value="Unassembled WGS sequence"/>
</dbReference>
<dbReference type="Pfam" id="PF07503">
    <property type="entry name" value="zf-HYPF"/>
    <property type="match status" value="2"/>
</dbReference>
<comment type="similarity">
    <text evidence="2 8">Belongs to the carbamoyltransferase HypF family.</text>
</comment>
<dbReference type="InterPro" id="IPR011125">
    <property type="entry name" value="Znf_HypF"/>
</dbReference>
<evidence type="ECO:0000313" key="13">
    <source>
        <dbReference type="Proteomes" id="UP000640333"/>
    </source>
</evidence>
<dbReference type="NCBIfam" id="TIGR00143">
    <property type="entry name" value="hypF"/>
    <property type="match status" value="1"/>
</dbReference>
<name>A0A8J7JZ70_9GAMM</name>
<evidence type="ECO:0000259" key="11">
    <source>
        <dbReference type="PROSITE" id="PS51163"/>
    </source>
</evidence>
<dbReference type="SUPFAM" id="SSF55821">
    <property type="entry name" value="YrdC/RibB"/>
    <property type="match status" value="1"/>
</dbReference>
<feature type="domain" description="Acylphosphatase-like" evidence="10">
    <location>
        <begin position="7"/>
        <end position="93"/>
    </location>
</feature>
<keyword evidence="9" id="KW-0378">Hydrolase</keyword>
<feature type="active site" evidence="9">
    <location>
        <position position="40"/>
    </location>
</feature>
<evidence type="ECO:0000256" key="8">
    <source>
        <dbReference type="PIRNR" id="PIRNR006256"/>
    </source>
</evidence>
<dbReference type="PROSITE" id="PS00150">
    <property type="entry name" value="ACYLPHOSPHATASE_1"/>
    <property type="match status" value="1"/>
</dbReference>
<dbReference type="GO" id="GO:0016874">
    <property type="term" value="F:ligase activity"/>
    <property type="evidence" value="ECO:0007669"/>
    <property type="project" value="UniProtKB-UniRule"/>
</dbReference>
<keyword evidence="13" id="KW-1185">Reference proteome</keyword>
<dbReference type="GO" id="GO:0051604">
    <property type="term" value="P:protein maturation"/>
    <property type="evidence" value="ECO:0007669"/>
    <property type="project" value="TreeGrafter"/>
</dbReference>